<evidence type="ECO:0000256" key="1">
    <source>
        <dbReference type="ARBA" id="ARBA00004651"/>
    </source>
</evidence>
<dbReference type="Gene3D" id="1.10.3720.10">
    <property type="entry name" value="MetI-like"/>
    <property type="match status" value="1"/>
</dbReference>
<dbReference type="PROSITE" id="PS50928">
    <property type="entry name" value="ABC_TM1"/>
    <property type="match status" value="1"/>
</dbReference>
<feature type="domain" description="ABC transmembrane type-1" evidence="9">
    <location>
        <begin position="19"/>
        <end position="213"/>
    </location>
</feature>
<keyword evidence="4" id="KW-1003">Cell membrane</keyword>
<name>A0A931F5G2_9FIRM</name>
<evidence type="ECO:0000313" key="10">
    <source>
        <dbReference type="EMBL" id="MBF8435850.1"/>
    </source>
</evidence>
<dbReference type="NCBIfam" id="NF008049">
    <property type="entry name" value="PRK10782.1"/>
    <property type="match status" value="1"/>
</dbReference>
<dbReference type="InterPro" id="IPR051322">
    <property type="entry name" value="AA_ABC_Transporter_Permease"/>
</dbReference>
<keyword evidence="5 8" id="KW-0812">Transmembrane</keyword>
<evidence type="ECO:0000256" key="5">
    <source>
        <dbReference type="ARBA" id="ARBA00022692"/>
    </source>
</evidence>
<accession>A0A931F5G2</accession>
<dbReference type="PANTHER" id="PTHR30450:SF1">
    <property type="entry name" value="D-METHIONINE TRANSPORT SYSTEM PERMEASE PROTEIN METI-RELATED"/>
    <property type="match status" value="1"/>
</dbReference>
<dbReference type="CDD" id="cd06261">
    <property type="entry name" value="TM_PBP2"/>
    <property type="match status" value="1"/>
</dbReference>
<evidence type="ECO:0000313" key="11">
    <source>
        <dbReference type="Proteomes" id="UP000621436"/>
    </source>
</evidence>
<dbReference type="InterPro" id="IPR035906">
    <property type="entry name" value="MetI-like_sf"/>
</dbReference>
<dbReference type="EMBL" id="JADPIE010000001">
    <property type="protein sequence ID" value="MBF8435850.1"/>
    <property type="molecule type" value="Genomic_DNA"/>
</dbReference>
<evidence type="ECO:0000256" key="6">
    <source>
        <dbReference type="ARBA" id="ARBA00022989"/>
    </source>
</evidence>
<dbReference type="GO" id="GO:0048473">
    <property type="term" value="P:D-methionine transmembrane transport"/>
    <property type="evidence" value="ECO:0007669"/>
    <property type="project" value="TreeGrafter"/>
</dbReference>
<dbReference type="FunFam" id="1.10.3720.10:FF:000002">
    <property type="entry name" value="D-methionine ABC transporter permease MetI"/>
    <property type="match status" value="1"/>
</dbReference>
<dbReference type="RefSeq" id="WP_270452820.1">
    <property type="nucleotide sequence ID" value="NZ_JADPIE010000001.1"/>
</dbReference>
<gene>
    <name evidence="10" type="ORF">I0Q91_02050</name>
</gene>
<evidence type="ECO:0000259" key="9">
    <source>
        <dbReference type="PROSITE" id="PS50928"/>
    </source>
</evidence>
<keyword evidence="3 8" id="KW-0813">Transport</keyword>
<evidence type="ECO:0000256" key="8">
    <source>
        <dbReference type="RuleBase" id="RU363032"/>
    </source>
</evidence>
<dbReference type="PANTHER" id="PTHR30450">
    <property type="entry name" value="ABC TRANSPORTER PERMEASE"/>
    <property type="match status" value="1"/>
</dbReference>
<dbReference type="AlphaFoldDB" id="A0A931F5G2"/>
<feature type="transmembrane region" description="Helical" evidence="8">
    <location>
        <begin position="164"/>
        <end position="183"/>
    </location>
</feature>
<dbReference type="GO" id="GO:0005886">
    <property type="term" value="C:plasma membrane"/>
    <property type="evidence" value="ECO:0007669"/>
    <property type="project" value="UniProtKB-SubCell"/>
</dbReference>
<comment type="caution">
    <text evidence="10">The sequence shown here is derived from an EMBL/GenBank/DDBJ whole genome shotgun (WGS) entry which is preliminary data.</text>
</comment>
<comment type="subcellular location">
    <subcellularLocation>
        <location evidence="1 8">Cell membrane</location>
        <topology evidence="1 8">Multi-pass membrane protein</topology>
    </subcellularLocation>
</comment>
<evidence type="ECO:0000256" key="4">
    <source>
        <dbReference type="ARBA" id="ARBA00022475"/>
    </source>
</evidence>
<dbReference type="InterPro" id="IPR000515">
    <property type="entry name" value="MetI-like"/>
</dbReference>
<feature type="transmembrane region" description="Helical" evidence="8">
    <location>
        <begin position="139"/>
        <end position="158"/>
    </location>
</feature>
<dbReference type="Proteomes" id="UP000621436">
    <property type="component" value="Unassembled WGS sequence"/>
</dbReference>
<feature type="transmembrane region" description="Helical" evidence="8">
    <location>
        <begin position="87"/>
        <end position="111"/>
    </location>
</feature>
<comment type="similarity">
    <text evidence="2">Belongs to the binding-protein-dependent transport system permease family. CysTW subfamily.</text>
</comment>
<evidence type="ECO:0000256" key="7">
    <source>
        <dbReference type="ARBA" id="ARBA00023136"/>
    </source>
</evidence>
<dbReference type="SUPFAM" id="SSF161098">
    <property type="entry name" value="MetI-like"/>
    <property type="match status" value="1"/>
</dbReference>
<proteinExistence type="inferred from homology"/>
<keyword evidence="7 8" id="KW-0472">Membrane</keyword>
<sequence length="224" mass="23908">MAELYELISPNGQLIWSGLVETLYMVGLSLLFGVLGGFPIGVMTTITRQKHILPNKFLNLIFEGIINLGRSIPFIILMVAIIPFTRWVVGTSIGTTAAVVPLSVAAIPFMARVVDNALLEIDPGVIEAAKSMGASKLQIVLMVLLPEALSTVVLGITLTGISLVGYSAMAGAVGGGGLGDIAVRYGYQRFQLGIMIETIVILVILVQIIQFTGNRIANIFDHKN</sequence>
<reference evidence="10" key="1">
    <citation type="submission" date="2020-11" db="EMBL/GenBank/DDBJ databases">
        <title>Halonatronomonas betainensis gen. nov., sp. nov. a novel haloalkaliphilic representative of the family Halanaerobiacae capable of betaine degradation.</title>
        <authorList>
            <person name="Boltyanskaya Y."/>
            <person name="Kevbrin V."/>
            <person name="Detkova E."/>
            <person name="Grouzdev D.S."/>
            <person name="Koziaeva V."/>
            <person name="Zhilina T."/>
        </authorList>
    </citation>
    <scope>NUCLEOTIDE SEQUENCE</scope>
    <source>
        <strain evidence="10">Z-7014</strain>
    </source>
</reference>
<organism evidence="10 11">
    <name type="scientific">Halonatronomonas betaini</name>
    <dbReference type="NCBI Taxonomy" id="2778430"/>
    <lineage>
        <taxon>Bacteria</taxon>
        <taxon>Bacillati</taxon>
        <taxon>Bacillota</taxon>
        <taxon>Clostridia</taxon>
        <taxon>Halanaerobiales</taxon>
        <taxon>Halarsenatibacteraceae</taxon>
        <taxon>Halonatronomonas</taxon>
    </lineage>
</organism>
<protein>
    <submittedName>
        <fullName evidence="10">ABC transporter permease</fullName>
    </submittedName>
</protein>
<feature type="transmembrane region" description="Helical" evidence="8">
    <location>
        <begin position="23"/>
        <end position="45"/>
    </location>
</feature>
<keyword evidence="11" id="KW-1185">Reference proteome</keyword>
<feature type="transmembrane region" description="Helical" evidence="8">
    <location>
        <begin position="190"/>
        <end position="209"/>
    </location>
</feature>
<keyword evidence="6 8" id="KW-1133">Transmembrane helix</keyword>
<dbReference type="Pfam" id="PF00528">
    <property type="entry name" value="BPD_transp_1"/>
    <property type="match status" value="1"/>
</dbReference>
<feature type="transmembrane region" description="Helical" evidence="8">
    <location>
        <begin position="57"/>
        <end position="81"/>
    </location>
</feature>
<evidence type="ECO:0000256" key="3">
    <source>
        <dbReference type="ARBA" id="ARBA00022448"/>
    </source>
</evidence>
<evidence type="ECO:0000256" key="2">
    <source>
        <dbReference type="ARBA" id="ARBA00007069"/>
    </source>
</evidence>